<keyword evidence="9" id="KW-1185">Reference proteome</keyword>
<evidence type="ECO:0000313" key="8">
    <source>
        <dbReference type="Ensembl" id="ENSSMRP00000029998.1"/>
    </source>
</evidence>
<evidence type="ECO:0000256" key="4">
    <source>
        <dbReference type="ARBA" id="ARBA00022833"/>
    </source>
</evidence>
<evidence type="ECO:0000256" key="5">
    <source>
        <dbReference type="PROSITE-ProRule" id="PRU01371"/>
    </source>
</evidence>
<evidence type="ECO:0000256" key="2">
    <source>
        <dbReference type="ARBA" id="ARBA00022737"/>
    </source>
</evidence>
<dbReference type="Pfam" id="PF13913">
    <property type="entry name" value="zf-C2HC_2"/>
    <property type="match status" value="2"/>
</dbReference>
<keyword evidence="1" id="KW-0479">Metal-binding</keyword>
<feature type="domain" description="C2HC/C3H-type" evidence="7">
    <location>
        <begin position="1"/>
        <end position="22"/>
    </location>
</feature>
<keyword evidence="2" id="KW-0677">Repeat</keyword>
<evidence type="ECO:0000256" key="6">
    <source>
        <dbReference type="SAM" id="MobiDB-lite"/>
    </source>
</evidence>
<feature type="region of interest" description="Disordered" evidence="6">
    <location>
        <begin position="128"/>
        <end position="149"/>
    </location>
</feature>
<dbReference type="InterPro" id="IPR026319">
    <property type="entry name" value="ZC2HC1A/B-like"/>
</dbReference>
<dbReference type="GO" id="GO:0008270">
    <property type="term" value="F:zinc ion binding"/>
    <property type="evidence" value="ECO:0007669"/>
    <property type="project" value="UniProtKB-KW"/>
</dbReference>
<evidence type="ECO:0000256" key="1">
    <source>
        <dbReference type="ARBA" id="ARBA00022723"/>
    </source>
</evidence>
<evidence type="ECO:0000259" key="7">
    <source>
        <dbReference type="PROSITE" id="PS52027"/>
    </source>
</evidence>
<evidence type="ECO:0000313" key="9">
    <source>
        <dbReference type="Proteomes" id="UP000694421"/>
    </source>
</evidence>
<keyword evidence="3 5" id="KW-0863">Zinc-finger</keyword>
<reference evidence="8" key="2">
    <citation type="submission" date="2025-09" db="UniProtKB">
        <authorList>
            <consortium name="Ensembl"/>
        </authorList>
    </citation>
    <scope>IDENTIFICATION</scope>
</reference>
<proteinExistence type="predicted"/>
<feature type="domain" description="C2HC/C3H-type" evidence="7">
    <location>
        <begin position="95"/>
        <end position="124"/>
    </location>
</feature>
<reference evidence="8" key="1">
    <citation type="submission" date="2025-08" db="UniProtKB">
        <authorList>
            <consortium name="Ensembl"/>
        </authorList>
    </citation>
    <scope>IDENTIFICATION</scope>
</reference>
<dbReference type="InterPro" id="IPR049899">
    <property type="entry name" value="Znf_C2HC_C3H"/>
</dbReference>
<name>A0A8D0EE68_SALMN</name>
<sequence>GRRFVQDALARHEPICRKVFNKKRKPFNSLKQRLQGTEIPTVKKKPQKNLPERKSNWRQQHENFIAAIRSAKLATIAMKEGRPLPPPPPPTINPDYIQCPYCMRRFNEAAAERHINFCKEQAARRAFAPGQKGTKTASGKQGSPKKEPTLTSAVGTLALEKSCRIDSTFCCRCCVTIKPQKGPLSAIFNRGTIALYTIRKSFKYTEVQSLVPRLSVCYSTSMFYRSLENYEGL</sequence>
<accession>A0A8D0EE68</accession>
<dbReference type="AlphaFoldDB" id="A0A8D0EE68"/>
<dbReference type="GeneTree" id="ENSGT00940000161511"/>
<dbReference type="PROSITE" id="PS52027">
    <property type="entry name" value="ZF_C2HC_C3H"/>
    <property type="match status" value="2"/>
</dbReference>
<protein>
    <submittedName>
        <fullName evidence="8">Zinc finger C2HC-type containing 1B</fullName>
    </submittedName>
</protein>
<evidence type="ECO:0000256" key="3">
    <source>
        <dbReference type="ARBA" id="ARBA00022771"/>
    </source>
</evidence>
<dbReference type="PANTHER" id="PTHR13555:SF36">
    <property type="entry name" value="ZINC FINGER C2HC DOMAIN-CONTAINING PROTEIN 1B"/>
    <property type="match status" value="1"/>
</dbReference>
<keyword evidence="4" id="KW-0862">Zinc</keyword>
<dbReference type="OMA" id="ARHEPIC"/>
<dbReference type="Proteomes" id="UP000694421">
    <property type="component" value="Unplaced"/>
</dbReference>
<dbReference type="PANTHER" id="PTHR13555">
    <property type="entry name" value="C2H2 ZINC FINGER CGI-62-RELATED"/>
    <property type="match status" value="1"/>
</dbReference>
<organism evidence="8 9">
    <name type="scientific">Salvator merianae</name>
    <name type="common">Argentine black and white tegu</name>
    <name type="synonym">Tupinambis merianae</name>
    <dbReference type="NCBI Taxonomy" id="96440"/>
    <lineage>
        <taxon>Eukaryota</taxon>
        <taxon>Metazoa</taxon>
        <taxon>Chordata</taxon>
        <taxon>Craniata</taxon>
        <taxon>Vertebrata</taxon>
        <taxon>Euteleostomi</taxon>
        <taxon>Lepidosauria</taxon>
        <taxon>Squamata</taxon>
        <taxon>Bifurcata</taxon>
        <taxon>Unidentata</taxon>
        <taxon>Episquamata</taxon>
        <taxon>Laterata</taxon>
        <taxon>Teiioidea</taxon>
        <taxon>Teiidae</taxon>
        <taxon>Salvator</taxon>
    </lineage>
</organism>
<dbReference type="Ensembl" id="ENSSMRT00000035010.1">
    <property type="protein sequence ID" value="ENSSMRP00000029998.1"/>
    <property type="gene ID" value="ENSSMRG00000023044.1"/>
</dbReference>